<dbReference type="PRINTS" id="PR00010">
    <property type="entry name" value="EGFBLOOD"/>
</dbReference>
<dbReference type="CDD" id="cd00054">
    <property type="entry name" value="EGF_CA"/>
    <property type="match status" value="5"/>
</dbReference>
<dbReference type="SMART" id="SM00179">
    <property type="entry name" value="EGF_CA"/>
    <property type="match status" value="6"/>
</dbReference>
<organism evidence="11 12">
    <name type="scientific">Angiostrongylus cantonensis</name>
    <name type="common">Rat lungworm</name>
    <dbReference type="NCBI Taxonomy" id="6313"/>
    <lineage>
        <taxon>Eukaryota</taxon>
        <taxon>Metazoa</taxon>
        <taxon>Ecdysozoa</taxon>
        <taxon>Nematoda</taxon>
        <taxon>Chromadorea</taxon>
        <taxon>Rhabditida</taxon>
        <taxon>Rhabditina</taxon>
        <taxon>Rhabditomorpha</taxon>
        <taxon>Strongyloidea</taxon>
        <taxon>Metastrongylidae</taxon>
        <taxon>Angiostrongylus</taxon>
    </lineage>
</organism>
<dbReference type="GO" id="GO:0007219">
    <property type="term" value="P:Notch signaling pathway"/>
    <property type="evidence" value="ECO:0007669"/>
    <property type="project" value="TreeGrafter"/>
</dbReference>
<feature type="disulfide bond" evidence="6">
    <location>
        <begin position="27"/>
        <end position="36"/>
    </location>
</feature>
<keyword evidence="2" id="KW-0732">Signal</keyword>
<dbReference type="Gene3D" id="2.60.120.200">
    <property type="match status" value="1"/>
</dbReference>
<keyword evidence="7" id="KW-0768">Sushi</keyword>
<evidence type="ECO:0000259" key="10">
    <source>
        <dbReference type="PROSITE" id="PS50923"/>
    </source>
</evidence>
<protein>
    <submittedName>
        <fullName evidence="12">Sushi, nidogen and EGF-like domain-containing protein 1</fullName>
    </submittedName>
</protein>
<dbReference type="Pfam" id="PF00008">
    <property type="entry name" value="EGF"/>
    <property type="match status" value="3"/>
</dbReference>
<feature type="domain" description="Sushi" evidence="10">
    <location>
        <begin position="530"/>
        <end position="600"/>
    </location>
</feature>
<dbReference type="PROSITE" id="PS50026">
    <property type="entry name" value="EGF_3"/>
    <property type="match status" value="6"/>
</dbReference>
<dbReference type="CDD" id="cd00033">
    <property type="entry name" value="CCP"/>
    <property type="match status" value="1"/>
</dbReference>
<dbReference type="InterPro" id="IPR000436">
    <property type="entry name" value="Sushi_SCR_CCP_dom"/>
</dbReference>
<evidence type="ECO:0000256" key="2">
    <source>
        <dbReference type="ARBA" id="ARBA00022729"/>
    </source>
</evidence>
<dbReference type="InterPro" id="IPR009030">
    <property type="entry name" value="Growth_fac_rcpt_cys_sf"/>
</dbReference>
<evidence type="ECO:0000256" key="7">
    <source>
        <dbReference type="PROSITE-ProRule" id="PRU00302"/>
    </source>
</evidence>
<accession>A0A0K0DJ67</accession>
<evidence type="ECO:0000313" key="11">
    <source>
        <dbReference type="Proteomes" id="UP000035642"/>
    </source>
</evidence>
<dbReference type="Proteomes" id="UP000035642">
    <property type="component" value="Unassembled WGS sequence"/>
</dbReference>
<dbReference type="FunFam" id="2.10.25.10:FF:000004">
    <property type="entry name" value="Neurogenic locus notch 1"/>
    <property type="match status" value="1"/>
</dbReference>
<evidence type="ECO:0000256" key="4">
    <source>
        <dbReference type="ARBA" id="ARBA00023157"/>
    </source>
</evidence>
<dbReference type="Pfam" id="PF02494">
    <property type="entry name" value="HYR"/>
    <property type="match status" value="1"/>
</dbReference>
<feature type="domain" description="EGF-like" evidence="8">
    <location>
        <begin position="39"/>
        <end position="80"/>
    </location>
</feature>
<dbReference type="Gene3D" id="2.10.25.10">
    <property type="entry name" value="Laminin"/>
    <property type="match status" value="6"/>
</dbReference>
<reference evidence="11" key="1">
    <citation type="submission" date="2012-09" db="EMBL/GenBank/DDBJ databases">
        <authorList>
            <person name="Martin A.A."/>
        </authorList>
    </citation>
    <scope>NUCLEOTIDE SEQUENCE</scope>
</reference>
<feature type="disulfide bond" evidence="6">
    <location>
        <begin position="218"/>
        <end position="227"/>
    </location>
</feature>
<evidence type="ECO:0000259" key="8">
    <source>
        <dbReference type="PROSITE" id="PS50026"/>
    </source>
</evidence>
<dbReference type="PROSITE" id="PS00010">
    <property type="entry name" value="ASX_HYDROXYL"/>
    <property type="match status" value="3"/>
</dbReference>
<dbReference type="PROSITE" id="PS01186">
    <property type="entry name" value="EGF_2"/>
    <property type="match status" value="4"/>
</dbReference>
<dbReference type="FunFam" id="2.10.25.10:FF:000066">
    <property type="entry name" value="FAT atypical cadherin 4"/>
    <property type="match status" value="1"/>
</dbReference>
<dbReference type="GO" id="GO:0005509">
    <property type="term" value="F:calcium ion binding"/>
    <property type="evidence" value="ECO:0007669"/>
    <property type="project" value="InterPro"/>
</dbReference>
<keyword evidence="1 6" id="KW-0245">EGF-like domain</keyword>
<dbReference type="STRING" id="6313.A0A0K0DJ67"/>
<dbReference type="InterPro" id="IPR000742">
    <property type="entry name" value="EGF"/>
</dbReference>
<feature type="domain" description="EGF-like" evidence="8">
    <location>
        <begin position="120"/>
        <end position="151"/>
    </location>
</feature>
<feature type="disulfide bond" evidence="6">
    <location>
        <begin position="108"/>
        <end position="117"/>
    </location>
</feature>
<dbReference type="InterPro" id="IPR000152">
    <property type="entry name" value="EGF-type_Asp/Asn_hydroxyl_site"/>
</dbReference>
<dbReference type="Pfam" id="PF12661">
    <property type="entry name" value="hEGF"/>
    <property type="match status" value="3"/>
</dbReference>
<dbReference type="AlphaFoldDB" id="A0A0K0DJ67"/>
<dbReference type="PROSITE" id="PS00022">
    <property type="entry name" value="EGF_1"/>
    <property type="match status" value="5"/>
</dbReference>
<evidence type="ECO:0000259" key="9">
    <source>
        <dbReference type="PROSITE" id="PS50825"/>
    </source>
</evidence>
<evidence type="ECO:0000313" key="12">
    <source>
        <dbReference type="WBParaSite" id="ACAC_0001141601-mRNA-1"/>
    </source>
</evidence>
<feature type="domain" description="EGF-like" evidence="8">
    <location>
        <begin position="2"/>
        <end position="37"/>
    </location>
</feature>
<dbReference type="InterPro" id="IPR001881">
    <property type="entry name" value="EGF-like_Ca-bd_dom"/>
</dbReference>
<dbReference type="SUPFAM" id="SSF57196">
    <property type="entry name" value="EGF/Laminin"/>
    <property type="match status" value="4"/>
</dbReference>
<proteinExistence type="predicted"/>
<evidence type="ECO:0000256" key="6">
    <source>
        <dbReference type="PROSITE-ProRule" id="PRU00076"/>
    </source>
</evidence>
<feature type="disulfide bond" evidence="6">
    <location>
        <begin position="180"/>
        <end position="189"/>
    </location>
</feature>
<dbReference type="WBParaSite" id="ACAC_0001141601-mRNA-1">
    <property type="protein sequence ID" value="ACAC_0001141601-mRNA-1"/>
    <property type="gene ID" value="ACAC_0001141601"/>
</dbReference>
<feature type="domain" description="EGF-like" evidence="8">
    <location>
        <begin position="82"/>
        <end position="118"/>
    </location>
</feature>
<dbReference type="PANTHER" id="PTHR12916">
    <property type="entry name" value="CYTOCHROME C OXIDASE POLYPEPTIDE VIC-2"/>
    <property type="match status" value="1"/>
</dbReference>
<feature type="disulfide bond" evidence="6">
    <location>
        <begin position="6"/>
        <end position="16"/>
    </location>
</feature>
<sequence>MLEDLCASAPCTHGLCVDTLFDRRCVCNEGWTGENCDVNIDDCASQPCQNGGTCTDQFCEDDINTFNCLCKPGYSGRLCEIRISQCAFSPCMNNGTCHDEGASYKCECASGWTGATCEQETGTCDTRPCRNDGQCVNLVADYFCVCPEGCQYLRDACTESICQNDGECNRTSDGGFHCSCKPGFTGIYCETNINDCARSPCPLGATCIDQINSAYCRCPFNMTGANCDKAIDEDYDLHFFDPLRPSSASLALPFIINTKAIAVALWVKFDQSQSHGTVLTMYHSKKANYSADMTEVLRIGSERVTIALFSNENPLQLHYPMNQKINDGLWNHLVFTWSSELGTYSLIWNSVRIFSGDGYGVGREFKINALISLGSLEAEEEFFAGLITRVYIWSRVLDFNSEIPMMVASCRETQLVYDNLLLRFAGYTEMKGKVERIPNSTCGRAKRKRLESTVKATSCPSDQYVITSQREVNVTWPEPEFQSKNPLEKVLTNFKQGQVFTWGEYDVLYVGFDNISNTAECSFKIHVSREHCPSPEDPVNGVQACESWGPHLRYKACSVECNDGYEFSRPPAIFYTCAADGIWRPRQRNQLVFRYPQCTKSVPATRVVLLRVSYPGSSPCSEASREALRNRLLANIQTINQKWDICTLTDQAGCVGIRIEVDCSDEFVRLKRESYSFNVRVELPVKR</sequence>
<name>A0A0K0DJ67_ANGCA</name>
<evidence type="ECO:0000256" key="5">
    <source>
        <dbReference type="ARBA" id="ARBA00023180"/>
    </source>
</evidence>
<feature type="domain" description="HYR" evidence="9">
    <location>
        <begin position="449"/>
        <end position="529"/>
    </location>
</feature>
<dbReference type="PROSITE" id="PS50923">
    <property type="entry name" value="SUSHI"/>
    <property type="match status" value="1"/>
</dbReference>
<dbReference type="InterPro" id="IPR003410">
    <property type="entry name" value="HYR_dom"/>
</dbReference>
<feature type="domain" description="EGF-like" evidence="8">
    <location>
        <begin position="192"/>
        <end position="228"/>
    </location>
</feature>
<dbReference type="SUPFAM" id="SSF57184">
    <property type="entry name" value="Growth factor receptor domain"/>
    <property type="match status" value="1"/>
</dbReference>
<dbReference type="FunFam" id="2.10.25.10:FF:000472">
    <property type="entry name" value="Uncharacterized protein, isoform A"/>
    <property type="match status" value="1"/>
</dbReference>
<feature type="disulfide bond" evidence="6">
    <location>
        <begin position="70"/>
        <end position="79"/>
    </location>
</feature>
<comment type="caution">
    <text evidence="6">Lacks conserved residue(s) required for the propagation of feature annotation.</text>
</comment>
<evidence type="ECO:0000256" key="1">
    <source>
        <dbReference type="ARBA" id="ARBA00022536"/>
    </source>
</evidence>
<keyword evidence="3" id="KW-0677">Repeat</keyword>
<dbReference type="GO" id="GO:0005112">
    <property type="term" value="F:Notch binding"/>
    <property type="evidence" value="ECO:0007669"/>
    <property type="project" value="TreeGrafter"/>
</dbReference>
<feature type="domain" description="EGF-like" evidence="8">
    <location>
        <begin position="153"/>
        <end position="190"/>
    </location>
</feature>
<keyword evidence="5" id="KW-0325">Glycoprotein</keyword>
<reference evidence="12" key="2">
    <citation type="submission" date="2016-04" db="UniProtKB">
        <authorList>
            <consortium name="WormBaseParasite"/>
        </authorList>
    </citation>
    <scope>IDENTIFICATION</scope>
</reference>
<keyword evidence="11" id="KW-1185">Reference proteome</keyword>
<dbReference type="SUPFAM" id="SSF49899">
    <property type="entry name" value="Concanavalin A-like lectins/glucanases"/>
    <property type="match status" value="1"/>
</dbReference>
<dbReference type="InterPro" id="IPR013320">
    <property type="entry name" value="ConA-like_dom_sf"/>
</dbReference>
<dbReference type="Pfam" id="PF13385">
    <property type="entry name" value="Laminin_G_3"/>
    <property type="match status" value="1"/>
</dbReference>
<dbReference type="PROSITE" id="PS50825">
    <property type="entry name" value="HYR"/>
    <property type="match status" value="1"/>
</dbReference>
<evidence type="ECO:0000256" key="3">
    <source>
        <dbReference type="ARBA" id="ARBA00022737"/>
    </source>
</evidence>
<dbReference type="SMART" id="SM00181">
    <property type="entry name" value="EGF"/>
    <property type="match status" value="6"/>
</dbReference>
<dbReference type="PANTHER" id="PTHR12916:SF10">
    <property type="entry name" value="NEUROGENIC LOCUS NOTCH HOMOLOG PROTEIN 2 PRECURSOR"/>
    <property type="match status" value="1"/>
</dbReference>
<keyword evidence="4 6" id="KW-1015">Disulfide bond</keyword>
<dbReference type="InterPro" id="IPR013032">
    <property type="entry name" value="EGF-like_CS"/>
</dbReference>